<protein>
    <submittedName>
        <fullName evidence="1">tRNA A58 N-methylase Trm61 (Gcd14)</fullName>
    </submittedName>
</protein>
<keyword evidence="2" id="KW-1185">Reference proteome</keyword>
<dbReference type="RefSeq" id="WP_349641274.1">
    <property type="nucleotide sequence ID" value="NZ_CAWVOH010000001.1"/>
</dbReference>
<dbReference type="Proteomes" id="UP001314241">
    <property type="component" value="Unassembled WGS sequence"/>
</dbReference>
<comment type="caution">
    <text evidence="1">The sequence shown here is derived from an EMBL/GenBank/DDBJ whole genome shotgun (WGS) entry which is preliminary data.</text>
</comment>
<dbReference type="Gene3D" id="3.40.50.150">
    <property type="entry name" value="Vaccinia Virus protein VP39"/>
    <property type="match status" value="1"/>
</dbReference>
<dbReference type="InterPro" id="IPR029063">
    <property type="entry name" value="SAM-dependent_MTases_sf"/>
</dbReference>
<accession>A0ABM9N3J9</accession>
<dbReference type="EMBL" id="CAWVOH010000001">
    <property type="protein sequence ID" value="CAK8053720.1"/>
    <property type="molecule type" value="Genomic_DNA"/>
</dbReference>
<reference evidence="1 2" key="1">
    <citation type="submission" date="2024-01" db="EMBL/GenBank/DDBJ databases">
        <authorList>
            <person name="Botero Cardona J."/>
        </authorList>
    </citation>
    <scope>NUCLEOTIDE SEQUENCE [LARGE SCALE GENOMIC DNA]</scope>
    <source>
        <strain evidence="1 2">LMG 33000</strain>
    </source>
</reference>
<gene>
    <name evidence="1" type="ORF">R54876_GBNLAHCA_00277</name>
</gene>
<dbReference type="SUPFAM" id="SSF53335">
    <property type="entry name" value="S-adenosyl-L-methionine-dependent methyltransferases"/>
    <property type="match status" value="1"/>
</dbReference>
<evidence type="ECO:0000313" key="1">
    <source>
        <dbReference type="EMBL" id="CAK8053720.1"/>
    </source>
</evidence>
<name>A0ABM9N3J9_9LACO</name>
<sequence length="172" mass="19118">MVPNSQAFSQELVDQNVSAGDYVLDLTPKSGRNSRLLAARVGDEGKVLSFHADADIANEIAASLLLSGLNDRVEIFGKQIDQNFALELGHHQLALAMIDYSRDGGFNDDATSPLLQDCQIVMNHLKKQGLLIMKSNQAEPELNQFFDTLFEEDYQHAYYLSNGIHTYLLGRC</sequence>
<proteinExistence type="predicted"/>
<organism evidence="1 2">
    <name type="scientific">Eupransor demetentiae</name>
    <dbReference type="NCBI Taxonomy" id="3109584"/>
    <lineage>
        <taxon>Bacteria</taxon>
        <taxon>Bacillati</taxon>
        <taxon>Bacillota</taxon>
        <taxon>Bacilli</taxon>
        <taxon>Lactobacillales</taxon>
        <taxon>Lactobacillaceae</taxon>
        <taxon>Eupransor</taxon>
    </lineage>
</organism>
<evidence type="ECO:0000313" key="2">
    <source>
        <dbReference type="Proteomes" id="UP001314241"/>
    </source>
</evidence>